<reference evidence="1" key="2">
    <citation type="submission" date="2020-11" db="EMBL/GenBank/DDBJ databases">
        <authorList>
            <person name="McCartney M.A."/>
            <person name="Auch B."/>
            <person name="Kono T."/>
            <person name="Mallez S."/>
            <person name="Becker A."/>
            <person name="Gohl D.M."/>
            <person name="Silverstein K.A.T."/>
            <person name="Koren S."/>
            <person name="Bechman K.B."/>
            <person name="Herman A."/>
            <person name="Abrahante J.E."/>
            <person name="Garbe J."/>
        </authorList>
    </citation>
    <scope>NUCLEOTIDE SEQUENCE</scope>
    <source>
        <strain evidence="1">Duluth1</strain>
        <tissue evidence="1">Whole animal</tissue>
    </source>
</reference>
<keyword evidence="2" id="KW-1185">Reference proteome</keyword>
<protein>
    <submittedName>
        <fullName evidence="1">Uncharacterized protein</fullName>
    </submittedName>
</protein>
<name>A0A9D4S4E7_DREPO</name>
<dbReference type="AlphaFoldDB" id="A0A9D4S4E7"/>
<sequence length="76" mass="8318">MSVLNNFDSTNVVEETLESKVTATICCTTNAHSGVARCLETTRNTTDLVAGVVKVKFLPILRIVQRKGKLHKTEEG</sequence>
<accession>A0A9D4S4E7</accession>
<gene>
    <name evidence="1" type="ORF">DPMN_015425</name>
</gene>
<organism evidence="1 2">
    <name type="scientific">Dreissena polymorpha</name>
    <name type="common">Zebra mussel</name>
    <name type="synonym">Mytilus polymorpha</name>
    <dbReference type="NCBI Taxonomy" id="45954"/>
    <lineage>
        <taxon>Eukaryota</taxon>
        <taxon>Metazoa</taxon>
        <taxon>Spiralia</taxon>
        <taxon>Lophotrochozoa</taxon>
        <taxon>Mollusca</taxon>
        <taxon>Bivalvia</taxon>
        <taxon>Autobranchia</taxon>
        <taxon>Heteroconchia</taxon>
        <taxon>Euheterodonta</taxon>
        <taxon>Imparidentia</taxon>
        <taxon>Neoheterodontei</taxon>
        <taxon>Myida</taxon>
        <taxon>Dreissenoidea</taxon>
        <taxon>Dreissenidae</taxon>
        <taxon>Dreissena</taxon>
    </lineage>
</organism>
<proteinExistence type="predicted"/>
<dbReference type="EMBL" id="JAIWYP010000001">
    <property type="protein sequence ID" value="KAH3891331.1"/>
    <property type="molecule type" value="Genomic_DNA"/>
</dbReference>
<evidence type="ECO:0000313" key="1">
    <source>
        <dbReference type="EMBL" id="KAH3891331.1"/>
    </source>
</evidence>
<reference evidence="1" key="1">
    <citation type="journal article" date="2019" name="bioRxiv">
        <title>The Genome of the Zebra Mussel, Dreissena polymorpha: A Resource for Invasive Species Research.</title>
        <authorList>
            <person name="McCartney M.A."/>
            <person name="Auch B."/>
            <person name="Kono T."/>
            <person name="Mallez S."/>
            <person name="Zhang Y."/>
            <person name="Obille A."/>
            <person name="Becker A."/>
            <person name="Abrahante J.E."/>
            <person name="Garbe J."/>
            <person name="Badalamenti J.P."/>
            <person name="Herman A."/>
            <person name="Mangelson H."/>
            <person name="Liachko I."/>
            <person name="Sullivan S."/>
            <person name="Sone E.D."/>
            <person name="Koren S."/>
            <person name="Silverstein K.A.T."/>
            <person name="Beckman K.B."/>
            <person name="Gohl D.M."/>
        </authorList>
    </citation>
    <scope>NUCLEOTIDE SEQUENCE</scope>
    <source>
        <strain evidence="1">Duluth1</strain>
        <tissue evidence="1">Whole animal</tissue>
    </source>
</reference>
<dbReference type="Proteomes" id="UP000828390">
    <property type="component" value="Unassembled WGS sequence"/>
</dbReference>
<evidence type="ECO:0000313" key="2">
    <source>
        <dbReference type="Proteomes" id="UP000828390"/>
    </source>
</evidence>
<comment type="caution">
    <text evidence="1">The sequence shown here is derived from an EMBL/GenBank/DDBJ whole genome shotgun (WGS) entry which is preliminary data.</text>
</comment>